<evidence type="ECO:0000259" key="16">
    <source>
        <dbReference type="PROSITE" id="PS51198"/>
    </source>
</evidence>
<dbReference type="Pfam" id="PF13361">
    <property type="entry name" value="UvrD_C"/>
    <property type="match status" value="1"/>
</dbReference>
<feature type="domain" description="UvrD-like helicase C-terminal" evidence="17">
    <location>
        <begin position="535"/>
        <end position="837"/>
    </location>
</feature>
<accession>A0ABW4CW02</accession>
<evidence type="ECO:0000256" key="5">
    <source>
        <dbReference type="ARBA" id="ARBA00022806"/>
    </source>
</evidence>
<dbReference type="EC" id="5.6.2.4" evidence="12"/>
<dbReference type="Pfam" id="PF12705">
    <property type="entry name" value="PDDEXK_1"/>
    <property type="match status" value="1"/>
</dbReference>
<dbReference type="InterPro" id="IPR014017">
    <property type="entry name" value="DNA_helicase_UvrD-like_C"/>
</dbReference>
<dbReference type="PROSITE" id="PS51217">
    <property type="entry name" value="UVRD_HELICASE_CTER"/>
    <property type="match status" value="1"/>
</dbReference>
<dbReference type="GO" id="GO:0016787">
    <property type="term" value="F:hydrolase activity"/>
    <property type="evidence" value="ECO:0007669"/>
    <property type="project" value="UniProtKB-KW"/>
</dbReference>
<dbReference type="InterPro" id="IPR027417">
    <property type="entry name" value="P-loop_NTPase"/>
</dbReference>
<evidence type="ECO:0000256" key="13">
    <source>
        <dbReference type="ARBA" id="ARBA00048988"/>
    </source>
</evidence>
<dbReference type="InterPro" id="IPR014016">
    <property type="entry name" value="UvrD-like_ATP-bd"/>
</dbReference>
<evidence type="ECO:0000256" key="2">
    <source>
        <dbReference type="ARBA" id="ARBA00022741"/>
    </source>
</evidence>
<comment type="catalytic activity">
    <reaction evidence="11">
        <text>Couples ATP hydrolysis with the unwinding of duplex DNA by translocating in the 3'-5' direction.</text>
        <dbReference type="EC" id="5.6.2.4"/>
    </reaction>
</comment>
<proteinExistence type="predicted"/>
<keyword evidence="4 14" id="KW-0378">Hydrolase</keyword>
<protein>
    <recommendedName>
        <fullName evidence="12">DNA 3'-5' helicase</fullName>
        <ecNumber evidence="12">5.6.2.4</ecNumber>
    </recommendedName>
</protein>
<evidence type="ECO:0000256" key="10">
    <source>
        <dbReference type="ARBA" id="ARBA00023235"/>
    </source>
</evidence>
<feature type="binding site" evidence="14">
    <location>
        <begin position="26"/>
        <end position="33"/>
    </location>
    <ligand>
        <name>ATP</name>
        <dbReference type="ChEBI" id="CHEBI:30616"/>
    </ligand>
</feature>
<evidence type="ECO:0000256" key="6">
    <source>
        <dbReference type="ARBA" id="ARBA00022839"/>
    </source>
</evidence>
<sequence length="1285" mass="142967">MSDANTLTEDQKKAVTLTGSNLLVSASAGSGKTKVLVDRIINRLRNDPDASLSKMLVVTFTKAATAEMKLKIETKLREQLTDGDLTQAQRQHLAKEVAQVSAANIMTLDSFSKQVVDHYYYVIDMDPGYRMMTDESEVLLFKTRVWEDLRANIMTTDWRDDFAALEANFSTKATKDGLQDIVFDLYEYAMTTKDPQAYLSQIAAAYAERNESWMADVWAAVTPELTRSLPLLEEAGQLVNGSPVLSLWQEKINPTLTAVRKMSTLTKPSYQTAYAAFRAITYPKWRTPTAKEHQYDEFRAAIKSAQTLRDTAKETLSALSDWFVIAPSDLEAAMKGAYSVAETLQRTMLEYLTAMAAEKKARRVQTFGDIAQNALAILNHQPQAGASGQADAENQASLTVGDHYRALFDEVLVDEYQDINPLQDALLDAVSQKAPDHGNRFMVGDMKQSIYGFRLADPQKFLKRYHDYSRANTDGQLVTLNQNFRSTKNVLAFTNLVFTQIMDQALGDIAYTDDEKLHENTGYQYQEAGQARDFHLPTELLIEVKDADTPEVKAAATPSNLADDAEAEEEDNNDLSVSQAIMVAAKIKALTAPNSPARLFDRDAAPDAANRLRPVTYHDITLLTRSRTNNLTLQQVFTKAGIPLVVSKTQNFFKTTEMMVMLSLLRIIDNPKQEIPLTAVLRSPIVGLDANDLARIRIAAESGPYDEAVFNYAQRTDVTDPAETALRDKLCDFSELLEELRVFARTHDLSALIWHIYEETGFLDLVGSQAGGRQRQANLRALAKRAAEYEKGGFKGLFAFVQFIETMQKQDKDLSQPISLASDVNAVSLMTIHNSKGLQFPIVFLLDSQKKFNDSDLKAAAILSQAPAARPGEPKRELVGLKWRDPQTFVEYLLPQYQIAKNQKKKQLWAEEMRLLYVALTRAEQQLIIVGTPKSSGNLYTQERLEKRWLANADGGEDVLPLAPRLAAGSFLDWIGMALARTGKLEAGGAVKDSLAADLAKADIKLNYQINPHLDSEDNEATQAPAQPQPAGFDRRLAQWLAFAYANERATTTTGFQSVTELKRMFEDPDVTDAQDSSPRKTGHRLTSDFAKPAFLREAKATSGAAVGTATHLLLQQVPLTGPHDEATLAELADQLLSQKLITPAVRSAMRLEHVAAFFQTPLGQKLGAEATKVHREQAFSLLWPAADFPQAEDEQPSTSNLEGDVLVHGVIDGFIEEPDGIILFDYKTDHIGNKLHEVIERYQGQLEVYAEALTLMTKKPVLHRYLVLLETGDVHEVQPVKRTR</sequence>
<keyword evidence="9" id="KW-0234">DNA repair</keyword>
<feature type="domain" description="UvrD-like helicase ATP-binding" evidence="16">
    <location>
        <begin position="5"/>
        <end position="487"/>
    </location>
</feature>
<evidence type="ECO:0000313" key="19">
    <source>
        <dbReference type="Proteomes" id="UP001597212"/>
    </source>
</evidence>
<dbReference type="InterPro" id="IPR011335">
    <property type="entry name" value="Restrct_endonuc-II-like"/>
</dbReference>
<dbReference type="Gene3D" id="3.40.50.300">
    <property type="entry name" value="P-loop containing nucleotide triphosphate hydrolases"/>
    <property type="match status" value="4"/>
</dbReference>
<feature type="compositionally biased region" description="Acidic residues" evidence="15">
    <location>
        <begin position="563"/>
        <end position="573"/>
    </location>
</feature>
<name>A0ABW4CW02_9LACO</name>
<evidence type="ECO:0000256" key="4">
    <source>
        <dbReference type="ARBA" id="ARBA00022801"/>
    </source>
</evidence>
<dbReference type="PROSITE" id="PS51198">
    <property type="entry name" value="UVRD_HELICASE_ATP_BIND"/>
    <property type="match status" value="1"/>
</dbReference>
<keyword evidence="6" id="KW-0269">Exonuclease</keyword>
<keyword evidence="19" id="KW-1185">Reference proteome</keyword>
<organism evidence="18 19">
    <name type="scientific">Lacticaseibacillus hegangensis</name>
    <dbReference type="NCBI Taxonomy" id="2486010"/>
    <lineage>
        <taxon>Bacteria</taxon>
        <taxon>Bacillati</taxon>
        <taxon>Bacillota</taxon>
        <taxon>Bacilli</taxon>
        <taxon>Lactobacillales</taxon>
        <taxon>Lactobacillaceae</taxon>
        <taxon>Lacticaseibacillus</taxon>
    </lineage>
</organism>
<evidence type="ECO:0000256" key="14">
    <source>
        <dbReference type="PROSITE-ProRule" id="PRU00560"/>
    </source>
</evidence>
<keyword evidence="2 14" id="KW-0547">Nucleotide-binding</keyword>
<dbReference type="PANTHER" id="PTHR11070:SF48">
    <property type="entry name" value="ATP-DEPENDENT HELICASE_NUCLEASE SUBUNIT A"/>
    <property type="match status" value="1"/>
</dbReference>
<keyword evidence="8" id="KW-0238">DNA-binding</keyword>
<feature type="region of interest" description="Disordered" evidence="15">
    <location>
        <begin position="552"/>
        <end position="573"/>
    </location>
</feature>
<comment type="catalytic activity">
    <reaction evidence="13">
        <text>ATP + H2O = ADP + phosphate + H(+)</text>
        <dbReference type="Rhea" id="RHEA:13065"/>
        <dbReference type="ChEBI" id="CHEBI:15377"/>
        <dbReference type="ChEBI" id="CHEBI:15378"/>
        <dbReference type="ChEBI" id="CHEBI:30616"/>
        <dbReference type="ChEBI" id="CHEBI:43474"/>
        <dbReference type="ChEBI" id="CHEBI:456216"/>
        <dbReference type="EC" id="5.6.2.4"/>
    </reaction>
</comment>
<gene>
    <name evidence="18" type="primary">addA</name>
    <name evidence="18" type="ORF">ACFQ5K_04515</name>
</gene>
<dbReference type="InterPro" id="IPR000212">
    <property type="entry name" value="DNA_helicase_UvrD/REP"/>
</dbReference>
<dbReference type="Proteomes" id="UP001597212">
    <property type="component" value="Unassembled WGS sequence"/>
</dbReference>
<evidence type="ECO:0000256" key="1">
    <source>
        <dbReference type="ARBA" id="ARBA00022722"/>
    </source>
</evidence>
<evidence type="ECO:0000256" key="3">
    <source>
        <dbReference type="ARBA" id="ARBA00022763"/>
    </source>
</evidence>
<dbReference type="PANTHER" id="PTHR11070">
    <property type="entry name" value="UVRD / RECB / PCRA DNA HELICASE FAMILY MEMBER"/>
    <property type="match status" value="1"/>
</dbReference>
<evidence type="ECO:0000256" key="9">
    <source>
        <dbReference type="ARBA" id="ARBA00023204"/>
    </source>
</evidence>
<keyword evidence="5 14" id="KW-0347">Helicase</keyword>
<evidence type="ECO:0000256" key="12">
    <source>
        <dbReference type="ARBA" id="ARBA00034808"/>
    </source>
</evidence>
<dbReference type="InterPro" id="IPR014152">
    <property type="entry name" value="AddA"/>
</dbReference>
<keyword evidence="1" id="KW-0540">Nuclease</keyword>
<dbReference type="SUPFAM" id="SSF52540">
    <property type="entry name" value="P-loop containing nucleoside triphosphate hydrolases"/>
    <property type="match status" value="1"/>
</dbReference>
<dbReference type="EMBL" id="JBHTOK010000019">
    <property type="protein sequence ID" value="MFD1440655.1"/>
    <property type="molecule type" value="Genomic_DNA"/>
</dbReference>
<dbReference type="InterPro" id="IPR038726">
    <property type="entry name" value="PDDEXK_AddAB-type"/>
</dbReference>
<keyword evidence="7 14" id="KW-0067">ATP-binding</keyword>
<dbReference type="Gene3D" id="3.90.320.10">
    <property type="match status" value="1"/>
</dbReference>
<dbReference type="InterPro" id="IPR011604">
    <property type="entry name" value="PDDEXK-like_dom_sf"/>
</dbReference>
<evidence type="ECO:0000256" key="7">
    <source>
        <dbReference type="ARBA" id="ARBA00022840"/>
    </source>
</evidence>
<reference evidence="19" key="1">
    <citation type="journal article" date="2019" name="Int. J. Syst. Evol. Microbiol.">
        <title>The Global Catalogue of Microorganisms (GCM) 10K type strain sequencing project: providing services to taxonomists for standard genome sequencing and annotation.</title>
        <authorList>
            <consortium name="The Broad Institute Genomics Platform"/>
            <consortium name="The Broad Institute Genome Sequencing Center for Infectious Disease"/>
            <person name="Wu L."/>
            <person name="Ma J."/>
        </authorList>
    </citation>
    <scope>NUCLEOTIDE SEQUENCE [LARGE SCALE GENOMIC DNA]</scope>
    <source>
        <strain evidence="19">CCM 8912</strain>
    </source>
</reference>
<keyword evidence="10" id="KW-0413">Isomerase</keyword>
<dbReference type="RefSeq" id="WP_164506095.1">
    <property type="nucleotide sequence ID" value="NZ_JBHTOK010000019.1"/>
</dbReference>
<dbReference type="GO" id="GO:0003678">
    <property type="term" value="F:DNA helicase activity"/>
    <property type="evidence" value="ECO:0007669"/>
    <property type="project" value="UniProtKB-EC"/>
</dbReference>
<evidence type="ECO:0000256" key="15">
    <source>
        <dbReference type="SAM" id="MobiDB-lite"/>
    </source>
</evidence>
<evidence type="ECO:0000256" key="8">
    <source>
        <dbReference type="ARBA" id="ARBA00023125"/>
    </source>
</evidence>
<dbReference type="NCBIfam" id="TIGR02785">
    <property type="entry name" value="addA_Gpos"/>
    <property type="match status" value="1"/>
</dbReference>
<comment type="caution">
    <text evidence="18">The sequence shown here is derived from an EMBL/GenBank/DDBJ whole genome shotgun (WGS) entry which is preliminary data.</text>
</comment>
<dbReference type="Gene3D" id="1.10.486.10">
    <property type="entry name" value="PCRA, domain 4"/>
    <property type="match status" value="1"/>
</dbReference>
<dbReference type="SUPFAM" id="SSF52980">
    <property type="entry name" value="Restriction endonuclease-like"/>
    <property type="match status" value="1"/>
</dbReference>
<keyword evidence="3" id="KW-0227">DNA damage</keyword>
<dbReference type="Pfam" id="PF00580">
    <property type="entry name" value="UvrD-helicase"/>
    <property type="match status" value="1"/>
</dbReference>
<evidence type="ECO:0000259" key="17">
    <source>
        <dbReference type="PROSITE" id="PS51217"/>
    </source>
</evidence>
<evidence type="ECO:0000313" key="18">
    <source>
        <dbReference type="EMBL" id="MFD1440655.1"/>
    </source>
</evidence>
<evidence type="ECO:0000256" key="11">
    <source>
        <dbReference type="ARBA" id="ARBA00034617"/>
    </source>
</evidence>